<evidence type="ECO:0000313" key="1">
    <source>
        <dbReference type="EMBL" id="DAD44850.1"/>
    </source>
</evidence>
<dbReference type="EMBL" id="DUZY01000007">
    <property type="protein sequence ID" value="DAD44850.1"/>
    <property type="molecule type" value="Genomic_DNA"/>
</dbReference>
<evidence type="ECO:0000313" key="2">
    <source>
        <dbReference type="Proteomes" id="UP000607653"/>
    </source>
</evidence>
<dbReference type="Proteomes" id="UP000607653">
    <property type="component" value="Unassembled WGS sequence"/>
</dbReference>
<protein>
    <submittedName>
        <fullName evidence="1">Uncharacterized protein</fullName>
    </submittedName>
</protein>
<gene>
    <name evidence="1" type="ORF">HUJ06_003080</name>
</gene>
<proteinExistence type="predicted"/>
<dbReference type="AlphaFoldDB" id="A0A822ZJZ7"/>
<name>A0A822ZJZ7_NELNU</name>
<accession>A0A822ZJZ7</accession>
<organism evidence="1 2">
    <name type="scientific">Nelumbo nucifera</name>
    <name type="common">Sacred lotus</name>
    <dbReference type="NCBI Taxonomy" id="4432"/>
    <lineage>
        <taxon>Eukaryota</taxon>
        <taxon>Viridiplantae</taxon>
        <taxon>Streptophyta</taxon>
        <taxon>Embryophyta</taxon>
        <taxon>Tracheophyta</taxon>
        <taxon>Spermatophyta</taxon>
        <taxon>Magnoliopsida</taxon>
        <taxon>Proteales</taxon>
        <taxon>Nelumbonaceae</taxon>
        <taxon>Nelumbo</taxon>
    </lineage>
</organism>
<sequence length="60" mass="6287">MANGIPYPLRMVASAAAIFFGGVFTMSLASSVTIRALQATSEAKRGATLSKLSWKGLLLI</sequence>
<comment type="caution">
    <text evidence="1">The sequence shown here is derived from an EMBL/GenBank/DDBJ whole genome shotgun (WGS) entry which is preliminary data.</text>
</comment>
<keyword evidence="2" id="KW-1185">Reference proteome</keyword>
<reference evidence="1 2" key="1">
    <citation type="journal article" date="2020" name="Mol. Biol. Evol.">
        <title>Distinct Expression and Methylation Patterns for Genes with Different Fates following a Single Whole-Genome Duplication in Flowering Plants.</title>
        <authorList>
            <person name="Shi T."/>
            <person name="Rahmani R.S."/>
            <person name="Gugger P.F."/>
            <person name="Wang M."/>
            <person name="Li H."/>
            <person name="Zhang Y."/>
            <person name="Li Z."/>
            <person name="Wang Q."/>
            <person name="Van de Peer Y."/>
            <person name="Marchal K."/>
            <person name="Chen J."/>
        </authorList>
    </citation>
    <scope>NUCLEOTIDE SEQUENCE [LARGE SCALE GENOMIC DNA]</scope>
    <source>
        <tissue evidence="1">Leaf</tissue>
    </source>
</reference>